<evidence type="ECO:0000313" key="1">
    <source>
        <dbReference type="EMBL" id="VVO04109.1"/>
    </source>
</evidence>
<dbReference type="EMBL" id="CABVHW010000008">
    <property type="protein sequence ID" value="VVO04109.1"/>
    <property type="molecule type" value="Genomic_DNA"/>
</dbReference>
<protein>
    <submittedName>
        <fullName evidence="1">Uncharacterized protein</fullName>
    </submittedName>
</protein>
<dbReference type="Proteomes" id="UP000381093">
    <property type="component" value="Unassembled WGS sequence"/>
</dbReference>
<evidence type="ECO:0000313" key="2">
    <source>
        <dbReference type="Proteomes" id="UP000381093"/>
    </source>
</evidence>
<accession>A0A5E7CGM4</accession>
<organism evidence="1 2">
    <name type="scientific">Pseudomonas fluorescens</name>
    <dbReference type="NCBI Taxonomy" id="294"/>
    <lineage>
        <taxon>Bacteria</taxon>
        <taxon>Pseudomonadati</taxon>
        <taxon>Pseudomonadota</taxon>
        <taxon>Gammaproteobacteria</taxon>
        <taxon>Pseudomonadales</taxon>
        <taxon>Pseudomonadaceae</taxon>
        <taxon>Pseudomonas</taxon>
    </lineage>
</organism>
<gene>
    <name evidence="1" type="ORF">PS710_02907</name>
</gene>
<proteinExistence type="predicted"/>
<reference evidence="1 2" key="1">
    <citation type="submission" date="2019-09" db="EMBL/GenBank/DDBJ databases">
        <authorList>
            <person name="Chandra G."/>
            <person name="Truman W A."/>
        </authorList>
    </citation>
    <scope>NUCLEOTIDE SEQUENCE [LARGE SCALE GENOMIC DNA]</scope>
    <source>
        <strain evidence="1">PS710</strain>
    </source>
</reference>
<name>A0A5E7CGM4_PSEFL</name>
<sequence length="149" mass="16581">MSTDQTRLKIDLARKLVELHAPDEIPYFETLAEERCPIDLEDTDDPFAFGIGEFLPAITPIALNLASSALIFMTGKIAEAAGDTIIDKTKQTIEGWFNKPPTERKFKIPPHQQEALVALLFNEALKQGVGVELATRLSSDFVQRVLKND</sequence>
<dbReference type="AlphaFoldDB" id="A0A5E7CGM4"/>
<dbReference type="RefSeq" id="WP_150765145.1">
    <property type="nucleotide sequence ID" value="NZ_CABVHW010000008.1"/>
</dbReference>